<feature type="binding site" evidence="5">
    <location>
        <position position="402"/>
    </location>
    <ligand>
        <name>Fe cation</name>
        <dbReference type="ChEBI" id="CHEBI:24875"/>
        <note>catalytic</note>
    </ligand>
</feature>
<accession>A0A140CWS3</accession>
<dbReference type="GO" id="GO:0009570">
    <property type="term" value="C:chloroplast stroma"/>
    <property type="evidence" value="ECO:0007669"/>
    <property type="project" value="TreeGrafter"/>
</dbReference>
<dbReference type="AlphaFoldDB" id="A0A140CWS3"/>
<dbReference type="PANTHER" id="PTHR10543:SF58">
    <property type="entry name" value="CAROTENOID CLEAVAGE DIOXYGENASE 4, CHLOROPLASTIC-RELATED"/>
    <property type="match status" value="1"/>
</dbReference>
<feature type="binding site" evidence="5">
    <location>
        <position position="336"/>
    </location>
    <ligand>
        <name>Fe cation</name>
        <dbReference type="ChEBI" id="CHEBI:24875"/>
        <note>catalytic</note>
    </ligand>
</feature>
<dbReference type="SMR" id="A0A140CWS3"/>
<organism evidence="6">
    <name type="scientific">Bixa orellana</name>
    <name type="common">Lipstick tree</name>
    <dbReference type="NCBI Taxonomy" id="66672"/>
    <lineage>
        <taxon>Eukaryota</taxon>
        <taxon>Viridiplantae</taxon>
        <taxon>Streptophyta</taxon>
        <taxon>Embryophyta</taxon>
        <taxon>Tracheophyta</taxon>
        <taxon>Spermatophyta</taxon>
        <taxon>Magnoliopsida</taxon>
        <taxon>eudicotyledons</taxon>
        <taxon>Gunneridae</taxon>
        <taxon>Pentapetalae</taxon>
        <taxon>rosids</taxon>
        <taxon>malvids</taxon>
        <taxon>Malvales</taxon>
        <taxon>Bixaceae</taxon>
        <taxon>Bixa</taxon>
    </lineage>
</organism>
<protein>
    <submittedName>
        <fullName evidence="6">Carotene cleavage dioxygenase 4 copy 1</fullName>
    </submittedName>
</protein>
<keyword evidence="3 6" id="KW-0560">Oxidoreductase</keyword>
<comment type="similarity">
    <text evidence="1">Belongs to the carotenoid oxygenase family.</text>
</comment>
<dbReference type="InterPro" id="IPR004294">
    <property type="entry name" value="Carotenoid_Oase"/>
</dbReference>
<dbReference type="EMBL" id="KT359022">
    <property type="protein sequence ID" value="AMJ39499.1"/>
    <property type="molecule type" value="mRNA"/>
</dbReference>
<dbReference type="GO" id="GO:0010436">
    <property type="term" value="F:carotenoid dioxygenase activity"/>
    <property type="evidence" value="ECO:0007669"/>
    <property type="project" value="TreeGrafter"/>
</dbReference>
<evidence type="ECO:0000256" key="2">
    <source>
        <dbReference type="ARBA" id="ARBA00022723"/>
    </source>
</evidence>
<evidence type="ECO:0000256" key="1">
    <source>
        <dbReference type="ARBA" id="ARBA00006787"/>
    </source>
</evidence>
<comment type="cofactor">
    <cofactor evidence="5">
        <name>Fe(2+)</name>
        <dbReference type="ChEBI" id="CHEBI:29033"/>
    </cofactor>
    <text evidence="5">Binds 1 Fe(2+) ion per subunit.</text>
</comment>
<evidence type="ECO:0000256" key="3">
    <source>
        <dbReference type="ARBA" id="ARBA00022964"/>
    </source>
</evidence>
<evidence type="ECO:0000313" key="6">
    <source>
        <dbReference type="EMBL" id="AMJ39499.1"/>
    </source>
</evidence>
<evidence type="ECO:0000256" key="4">
    <source>
        <dbReference type="ARBA" id="ARBA00023004"/>
    </source>
</evidence>
<reference evidence="6" key="1">
    <citation type="journal article" date="2015" name="BMC Genomics">
        <title>De novo transcriptome sequencing in Bixa orellana to identify genes involved in methylerythritol phosphate, carotenoid and bixin biosynthesis.</title>
        <authorList>
            <person name="Cardenas-Conejo Y."/>
            <person name="Carballo-Uicab V."/>
            <person name="Lieberman M."/>
            <person name="Aguilar-Espinosa M."/>
            <person name="Comai L."/>
            <person name="Rivera-Madrid R."/>
        </authorList>
    </citation>
    <scope>NUCLEOTIDE SEQUENCE</scope>
    <source>
        <tissue evidence="6">Leaf</tissue>
    </source>
</reference>
<dbReference type="Pfam" id="PF03055">
    <property type="entry name" value="RPE65"/>
    <property type="match status" value="1"/>
</dbReference>
<keyword evidence="2 5" id="KW-0479">Metal-binding</keyword>
<name>A0A140CWS3_BIXOR</name>
<dbReference type="GO" id="GO:0046872">
    <property type="term" value="F:metal ion binding"/>
    <property type="evidence" value="ECO:0007669"/>
    <property type="project" value="UniProtKB-KW"/>
</dbReference>
<feature type="binding site" evidence="5">
    <location>
        <position position="585"/>
    </location>
    <ligand>
        <name>Fe cation</name>
        <dbReference type="ChEBI" id="CHEBI:24875"/>
        <note>catalytic</note>
    </ligand>
</feature>
<dbReference type="PANTHER" id="PTHR10543">
    <property type="entry name" value="BETA-CAROTENE DIOXYGENASE"/>
    <property type="match status" value="1"/>
</dbReference>
<evidence type="ECO:0000256" key="5">
    <source>
        <dbReference type="PIRSR" id="PIRSR604294-1"/>
    </source>
</evidence>
<feature type="binding site" evidence="5">
    <location>
        <position position="286"/>
    </location>
    <ligand>
        <name>Fe cation</name>
        <dbReference type="ChEBI" id="CHEBI:24875"/>
        <note>catalytic</note>
    </ligand>
</feature>
<keyword evidence="4 5" id="KW-0408">Iron</keyword>
<dbReference type="GO" id="GO:0016121">
    <property type="term" value="P:carotene catabolic process"/>
    <property type="evidence" value="ECO:0007669"/>
    <property type="project" value="TreeGrafter"/>
</dbReference>
<sequence length="599" mass="68006">MMYYSISSSFRIDTICYHDNKKYSKFSNKQAGESRLHHPKKSFSFTIKPNLHFQKLKMGMSQQKITQNFPPPPFLLPHLASMAFLQIIFSSLSKLIAPPLDLWIDPSHVFTENFAPVEEMDPIECPIEGELPPSLHGAAYIRNGTNPQYKPQRALHIFEGDGMLHSLRFSEGDRAVYSSRYVRTYKFMIERGRGAAIIPTFFSGFYGLIDIASVFTYLWELVRSRVNPMNHGFGGANVSLGLLGKKLLALNESDLPYIMNLTDDGDIETVGRWDFDEGLLASMTAHPKFDKDTKETFAFRYLSLLHPYLTFFKFDQNGVKQNEVKISSMERLCFIHDFAVTKRFLIIEETQLAASIAKVLLGRGSIFYYNPKNTPRFGVLPRHATDESELMWFQAPGFNAMHYINAWENEEDDDEIILVGTNVISLENLLSRRVRSSLDKVIINMRTGKVSRKTLSPRCLDLGSINPNYAGKRNKYAYMSVMEEIPRTSGVVKIDLETGVEVASRIFGDGCYGGEPLFVRKNIDNKAKENGASSDVDDEDDGYVLSYVHDEKSEESKFIVMDAKSPDLQIVAAVKIPRRVPYGFHGIFLSKEDLLSLKN</sequence>
<keyword evidence="3 6" id="KW-0223">Dioxygenase</keyword>
<gene>
    <name evidence="6" type="primary">CCD4-1</name>
</gene>
<proteinExistence type="evidence at transcript level"/>